<dbReference type="Proteomes" id="UP000789524">
    <property type="component" value="Unassembled WGS sequence"/>
</dbReference>
<evidence type="ECO:0000313" key="3">
    <source>
        <dbReference type="Proteomes" id="UP000789524"/>
    </source>
</evidence>
<feature type="region of interest" description="Disordered" evidence="1">
    <location>
        <begin position="1"/>
        <end position="67"/>
    </location>
</feature>
<dbReference type="EMBL" id="CAKASE010000075">
    <property type="protein sequence ID" value="CAG9577008.1"/>
    <property type="molecule type" value="Genomic_DNA"/>
</dbReference>
<evidence type="ECO:0000256" key="1">
    <source>
        <dbReference type="SAM" id="MobiDB-lite"/>
    </source>
</evidence>
<accession>A0A8J2R3S8</accession>
<keyword evidence="3" id="KW-1185">Reference proteome</keyword>
<evidence type="ECO:0000313" key="2">
    <source>
        <dbReference type="EMBL" id="CAG9577008.1"/>
    </source>
</evidence>
<name>A0A8J2R3S8_9NEOP</name>
<comment type="caution">
    <text evidence="2">The sequence shown here is derived from an EMBL/GenBank/DDBJ whole genome shotgun (WGS) entry which is preliminary data.</text>
</comment>
<gene>
    <name evidence="2" type="ORF">DCHRY22_LOCUS12173</name>
</gene>
<proteinExistence type="predicted"/>
<reference evidence="2" key="1">
    <citation type="submission" date="2021-09" db="EMBL/GenBank/DDBJ databases">
        <authorList>
            <person name="Martin H S."/>
        </authorList>
    </citation>
    <scope>NUCLEOTIDE SEQUENCE</scope>
</reference>
<feature type="compositionally biased region" description="Basic and acidic residues" evidence="1">
    <location>
        <begin position="1"/>
        <end position="12"/>
    </location>
</feature>
<organism evidence="2 3">
    <name type="scientific">Danaus chrysippus</name>
    <name type="common">African queen</name>
    <dbReference type="NCBI Taxonomy" id="151541"/>
    <lineage>
        <taxon>Eukaryota</taxon>
        <taxon>Metazoa</taxon>
        <taxon>Ecdysozoa</taxon>
        <taxon>Arthropoda</taxon>
        <taxon>Hexapoda</taxon>
        <taxon>Insecta</taxon>
        <taxon>Pterygota</taxon>
        <taxon>Neoptera</taxon>
        <taxon>Endopterygota</taxon>
        <taxon>Lepidoptera</taxon>
        <taxon>Glossata</taxon>
        <taxon>Ditrysia</taxon>
        <taxon>Papilionoidea</taxon>
        <taxon>Nymphalidae</taxon>
        <taxon>Danainae</taxon>
        <taxon>Danaini</taxon>
        <taxon>Danaina</taxon>
        <taxon>Danaus</taxon>
        <taxon>Anosia</taxon>
    </lineage>
</organism>
<sequence>MTGERPVYDEPRAGSPLHELGTSEPGEGEGEVSGDWSTPTHAAPTPEPLPADRQCGGDRHPGQTLAEHGDVTTHTHTDMHPTDRHGALELNLNNDLMKTIQELCCHGGGFTVDRLLHGRTAASDSEDEEQHTAAQLQQNKPLLKFSVSAILGEDVDHGGPGGEYRLEVTSIT</sequence>
<dbReference type="OrthoDB" id="6159439at2759"/>
<dbReference type="AlphaFoldDB" id="A0A8J2R3S8"/>
<feature type="compositionally biased region" description="Basic and acidic residues" evidence="1">
    <location>
        <begin position="55"/>
        <end position="67"/>
    </location>
</feature>
<protein>
    <submittedName>
        <fullName evidence="2">(African queen) hypothetical protein</fullName>
    </submittedName>
</protein>